<feature type="signal peptide" evidence="1">
    <location>
        <begin position="1"/>
        <end position="20"/>
    </location>
</feature>
<dbReference type="PROSITE" id="PS51257">
    <property type="entry name" value="PROKAR_LIPOPROTEIN"/>
    <property type="match status" value="1"/>
</dbReference>
<gene>
    <name evidence="2" type="ORF">HC176_00780</name>
</gene>
<dbReference type="RefSeq" id="WP_167916274.1">
    <property type="nucleotide sequence ID" value="NZ_JAAVJS010000001.1"/>
</dbReference>
<name>A0ABX1D6T3_9FLAO</name>
<sequence length="281" mass="31774">MKTYIKSIALLLLVITTACEDVIDVTVPTASPRLVVQASLDWQKGTDGSNQEIKLSTSTPYFDTNRTSPVNTAIVTVTNKDNGVVYNFTNQNDGTYTISNFEPIIGHTYELEILYNNERYSATETFISVSPINRVEQSVEGGFDEELLDISIFWNDPVDIENFYLIKFIEAGDVVPIYEDYPDEFVDGNELDTFFEKEDDDDDSSAKFNPGDVVEISLYGISKQYDHYISLLIEQYDSAGDPFSTIPGQLRGNCINTDNPDNYAFGYFRLSEYDTVTYTFQ</sequence>
<keyword evidence="3" id="KW-1185">Reference proteome</keyword>
<dbReference type="EMBL" id="JAAVJS010000001">
    <property type="protein sequence ID" value="NJX14019.1"/>
    <property type="molecule type" value="Genomic_DNA"/>
</dbReference>
<accession>A0ABX1D6T3</accession>
<comment type="caution">
    <text evidence="2">The sequence shown here is derived from an EMBL/GenBank/DDBJ whole genome shotgun (WGS) entry which is preliminary data.</text>
</comment>
<evidence type="ECO:0000313" key="3">
    <source>
        <dbReference type="Proteomes" id="UP000760545"/>
    </source>
</evidence>
<organism evidence="2 3">
    <name type="scientific">Tamlana crocina</name>
    <dbReference type="NCBI Taxonomy" id="393006"/>
    <lineage>
        <taxon>Bacteria</taxon>
        <taxon>Pseudomonadati</taxon>
        <taxon>Bacteroidota</taxon>
        <taxon>Flavobacteriia</taxon>
        <taxon>Flavobacteriales</taxon>
        <taxon>Flavobacteriaceae</taxon>
        <taxon>Tamlana</taxon>
    </lineage>
</organism>
<evidence type="ECO:0000313" key="2">
    <source>
        <dbReference type="EMBL" id="NJX14019.1"/>
    </source>
</evidence>
<evidence type="ECO:0000256" key="1">
    <source>
        <dbReference type="SAM" id="SignalP"/>
    </source>
</evidence>
<feature type="chain" id="PRO_5045971525" evidence="1">
    <location>
        <begin position="21"/>
        <end position="281"/>
    </location>
</feature>
<protein>
    <submittedName>
        <fullName evidence="2">DUF4249 domain-containing protein</fullName>
    </submittedName>
</protein>
<dbReference type="Proteomes" id="UP000760545">
    <property type="component" value="Unassembled WGS sequence"/>
</dbReference>
<dbReference type="InterPro" id="IPR025345">
    <property type="entry name" value="DUF4249"/>
</dbReference>
<keyword evidence="1" id="KW-0732">Signal</keyword>
<proteinExistence type="predicted"/>
<reference evidence="2 3" key="1">
    <citation type="submission" date="2020-03" db="EMBL/GenBank/DDBJ databases">
        <title>Tamlana sp. nov, isolated from XXX.</title>
        <authorList>
            <person name="Cao W.R."/>
        </authorList>
    </citation>
    <scope>NUCLEOTIDE SEQUENCE [LARGE SCALE GENOMIC DNA]</scope>
    <source>
        <strain evidence="2 3">HST1-43</strain>
    </source>
</reference>
<dbReference type="Pfam" id="PF14054">
    <property type="entry name" value="DUF4249"/>
    <property type="match status" value="1"/>
</dbReference>